<feature type="domain" description="Type VII secretion system protein EccE" evidence="8">
    <location>
        <begin position="213"/>
        <end position="322"/>
    </location>
</feature>
<comment type="caution">
    <text evidence="9">The sequence shown here is derived from an EMBL/GenBank/DDBJ whole genome shotgun (WGS) entry which is preliminary data.</text>
</comment>
<keyword evidence="10" id="KW-1185">Reference proteome</keyword>
<comment type="subcellular location">
    <subcellularLocation>
        <location evidence="1">Cell membrane</location>
    </subcellularLocation>
</comment>
<keyword evidence="6 7" id="KW-0472">Membrane</keyword>
<sequence length="420" mass="44170">MRTAESSARPAAPASTTLAVKSRTNRIGPVQLQQLVLIELALAVVLVAAAVDMLLLVPAVVIAVALVLLAVLRRRRLSVRDWLATVLALRARKSAAVPLGQGVDPSLAPAAEAVPGLRTYGYLDRDRRTVGMVGDGTFLTAVVRVEAKGSALRPPGGARALPLTLLHDALDVDGIKLESVQVVQHVQPAPAPHLPEHAMARQSYVALQQQTGAPALRLMWVALKFDPELCREAVQARGGGLRGAQRCLTRATDHLASRLTGAGFLATVLDEQELVAALATSACANPVATARAGLPDASPARRTQETSRVWKCDDRLHTTYGVGRWPELGRSATPLPRLVSALTSAPTLASTFSLTVTAGDRHGAAGVSGHVRLTGRSDAELSRARHQLEAAARAAKLGLVRLDREQLPGAVATLPLGGAR</sequence>
<keyword evidence="5 7" id="KW-1133">Transmembrane helix</keyword>
<name>A0ABN0ZUV7_9ACTN</name>
<evidence type="ECO:0000256" key="7">
    <source>
        <dbReference type="SAM" id="Phobius"/>
    </source>
</evidence>
<evidence type="ECO:0000256" key="3">
    <source>
        <dbReference type="ARBA" id="ARBA00022475"/>
    </source>
</evidence>
<evidence type="ECO:0000256" key="4">
    <source>
        <dbReference type="ARBA" id="ARBA00022692"/>
    </source>
</evidence>
<feature type="transmembrane region" description="Helical" evidence="7">
    <location>
        <begin position="40"/>
        <end position="72"/>
    </location>
</feature>
<evidence type="ECO:0000259" key="8">
    <source>
        <dbReference type="Pfam" id="PF11203"/>
    </source>
</evidence>
<dbReference type="Proteomes" id="UP001500909">
    <property type="component" value="Unassembled WGS sequence"/>
</dbReference>
<evidence type="ECO:0000256" key="5">
    <source>
        <dbReference type="ARBA" id="ARBA00022989"/>
    </source>
</evidence>
<organism evidence="9 10">
    <name type="scientific">Streptomyces olivaceiscleroticus</name>
    <dbReference type="NCBI Taxonomy" id="68245"/>
    <lineage>
        <taxon>Bacteria</taxon>
        <taxon>Bacillati</taxon>
        <taxon>Actinomycetota</taxon>
        <taxon>Actinomycetes</taxon>
        <taxon>Kitasatosporales</taxon>
        <taxon>Streptomycetaceae</taxon>
        <taxon>Streptomyces</taxon>
    </lineage>
</organism>
<dbReference type="InterPro" id="IPR050051">
    <property type="entry name" value="EccE_dom"/>
</dbReference>
<evidence type="ECO:0000313" key="10">
    <source>
        <dbReference type="Proteomes" id="UP001500909"/>
    </source>
</evidence>
<protein>
    <submittedName>
        <fullName evidence="9">Type VII secretion protein EccE</fullName>
    </submittedName>
</protein>
<proteinExistence type="inferred from homology"/>
<evidence type="ECO:0000256" key="6">
    <source>
        <dbReference type="ARBA" id="ARBA00023136"/>
    </source>
</evidence>
<keyword evidence="3" id="KW-1003">Cell membrane</keyword>
<comment type="similarity">
    <text evidence="2">Belongs to the EccE family.</text>
</comment>
<gene>
    <name evidence="9" type="primary">eccE</name>
    <name evidence="9" type="ORF">GCM10010361_24530</name>
</gene>
<dbReference type="Pfam" id="PF11203">
    <property type="entry name" value="EccE"/>
    <property type="match status" value="1"/>
</dbReference>
<dbReference type="InterPro" id="IPR021368">
    <property type="entry name" value="T7SS_EccE"/>
</dbReference>
<accession>A0ABN0ZUV7</accession>
<evidence type="ECO:0000313" key="9">
    <source>
        <dbReference type="EMBL" id="GAA0459668.1"/>
    </source>
</evidence>
<keyword evidence="4 7" id="KW-0812">Transmembrane</keyword>
<evidence type="ECO:0000256" key="1">
    <source>
        <dbReference type="ARBA" id="ARBA00004236"/>
    </source>
</evidence>
<dbReference type="NCBIfam" id="TIGR03923">
    <property type="entry name" value="T7SS_EccE"/>
    <property type="match status" value="1"/>
</dbReference>
<dbReference type="EMBL" id="BAAABY010000018">
    <property type="protein sequence ID" value="GAA0459668.1"/>
    <property type="molecule type" value="Genomic_DNA"/>
</dbReference>
<reference evidence="9 10" key="1">
    <citation type="journal article" date="2019" name="Int. J. Syst. Evol. Microbiol.">
        <title>The Global Catalogue of Microorganisms (GCM) 10K type strain sequencing project: providing services to taxonomists for standard genome sequencing and annotation.</title>
        <authorList>
            <consortium name="The Broad Institute Genomics Platform"/>
            <consortium name="The Broad Institute Genome Sequencing Center for Infectious Disease"/>
            <person name="Wu L."/>
            <person name="Ma J."/>
        </authorList>
    </citation>
    <scope>NUCLEOTIDE SEQUENCE [LARGE SCALE GENOMIC DNA]</scope>
    <source>
        <strain evidence="9 10">JCM 4805</strain>
    </source>
</reference>
<evidence type="ECO:0000256" key="2">
    <source>
        <dbReference type="ARBA" id="ARBA00007759"/>
    </source>
</evidence>